<evidence type="ECO:0000313" key="2">
    <source>
        <dbReference type="EMBL" id="MCY9529524.1"/>
    </source>
</evidence>
<evidence type="ECO:0000313" key="3">
    <source>
        <dbReference type="Proteomes" id="UP001527090"/>
    </source>
</evidence>
<dbReference type="Pfam" id="PF20316">
    <property type="entry name" value="DUF6612"/>
    <property type="match status" value="1"/>
</dbReference>
<accession>A0ABT4E726</accession>
<dbReference type="EMBL" id="JAMDLY010000009">
    <property type="protein sequence ID" value="MCY9529524.1"/>
    <property type="molecule type" value="Genomic_DNA"/>
</dbReference>
<proteinExistence type="predicted"/>
<feature type="chain" id="PRO_5045917354" description="Lipoprotein" evidence="1">
    <location>
        <begin position="22"/>
        <end position="265"/>
    </location>
</feature>
<protein>
    <recommendedName>
        <fullName evidence="4">Lipoprotein</fullName>
    </recommendedName>
</protein>
<dbReference type="Proteomes" id="UP001527090">
    <property type="component" value="Unassembled WGS sequence"/>
</dbReference>
<dbReference type="PROSITE" id="PS51257">
    <property type="entry name" value="PROKAR_LIPOPROTEIN"/>
    <property type="match status" value="1"/>
</dbReference>
<feature type="signal peptide" evidence="1">
    <location>
        <begin position="1"/>
        <end position="21"/>
    </location>
</feature>
<keyword evidence="3" id="KW-1185">Reference proteome</keyword>
<evidence type="ECO:0008006" key="4">
    <source>
        <dbReference type="Google" id="ProtNLM"/>
    </source>
</evidence>
<sequence length="265" mass="30651">MKKRITILLAFLSLLGITACGNTMPTADEVLQKAIEADKSVKSFSLDINQTETIKADQKIEASKLTKIRFDYTKEPIGLYFENSIISNEVNLTLKKYQTNEGSYFLQYDGQWRKLPDDLMNPTQIQKDMDLNELFRQIKMYANEANIISEGNDYIVTVSLENEKAKEAEHFLWSELPSKEEDKLEQEKSEQKGNKQIMLDMKNIVIKYRINKDNYFLMSTALEYTKSGEESGRKIEDHFVSNSTYTRHNVVPQIKVPQHIIKSAQ</sequence>
<comment type="caution">
    <text evidence="2">The sequence shown here is derived from an EMBL/GenBank/DDBJ whole genome shotgun (WGS) entry which is preliminary data.</text>
</comment>
<dbReference type="RefSeq" id="WP_021255351.1">
    <property type="nucleotide sequence ID" value="NZ_JAMDLY010000009.1"/>
</dbReference>
<reference evidence="2 3" key="1">
    <citation type="submission" date="2022-05" db="EMBL/GenBank/DDBJ databases">
        <title>Genome Sequencing of Bee-Associated Microbes.</title>
        <authorList>
            <person name="Dunlap C."/>
        </authorList>
    </citation>
    <scope>NUCLEOTIDE SEQUENCE [LARGE SCALE GENOMIC DNA]</scope>
    <source>
        <strain evidence="2 3">NRRL NRS-750</strain>
    </source>
</reference>
<keyword evidence="1" id="KW-0732">Signal</keyword>
<name>A0ABT4E726_PAEAL</name>
<gene>
    <name evidence="2" type="ORF">M5X04_09275</name>
</gene>
<organism evidence="2 3">
    <name type="scientific">Paenibacillus alvei</name>
    <name type="common">Bacillus alvei</name>
    <dbReference type="NCBI Taxonomy" id="44250"/>
    <lineage>
        <taxon>Bacteria</taxon>
        <taxon>Bacillati</taxon>
        <taxon>Bacillota</taxon>
        <taxon>Bacilli</taxon>
        <taxon>Bacillales</taxon>
        <taxon>Paenibacillaceae</taxon>
        <taxon>Paenibacillus</taxon>
    </lineage>
</organism>
<dbReference type="InterPro" id="IPR046720">
    <property type="entry name" value="DUF6612"/>
</dbReference>
<evidence type="ECO:0000256" key="1">
    <source>
        <dbReference type="SAM" id="SignalP"/>
    </source>
</evidence>